<dbReference type="Gramene" id="TraesSTA5D03G03205860.1">
    <property type="protein sequence ID" value="TraesSTA5D03G03205860.1"/>
    <property type="gene ID" value="TraesSTA5D03G03205860"/>
</dbReference>
<evidence type="ECO:0000256" key="4">
    <source>
        <dbReference type="ARBA" id="ARBA00022884"/>
    </source>
</evidence>
<feature type="region of interest" description="Disordered" evidence="8">
    <location>
        <begin position="202"/>
        <end position="374"/>
    </location>
</feature>
<dbReference type="InterPro" id="IPR012677">
    <property type="entry name" value="Nucleotide-bd_a/b_plait_sf"/>
</dbReference>
<evidence type="ECO:0000256" key="8">
    <source>
        <dbReference type="SAM" id="MobiDB-lite"/>
    </source>
</evidence>
<dbReference type="SMART" id="SM00360">
    <property type="entry name" value="RRM"/>
    <property type="match status" value="1"/>
</dbReference>
<evidence type="ECO:0000259" key="10">
    <source>
        <dbReference type="PROSITE" id="PS50103"/>
    </source>
</evidence>
<keyword evidence="5" id="KW-0238">DNA-binding</keyword>
<evidence type="ECO:0000256" key="7">
    <source>
        <dbReference type="PROSITE-ProRule" id="PRU00723"/>
    </source>
</evidence>
<dbReference type="Gramene" id="TraesJUL5D03G03240430.1">
    <property type="protein sequence ID" value="TraesJUL5D03G03240430.1"/>
    <property type="gene ID" value="TraesJUL5D03G03240430"/>
</dbReference>
<dbReference type="InterPro" id="IPR000504">
    <property type="entry name" value="RRM_dom"/>
</dbReference>
<dbReference type="AlphaFoldDB" id="A0A3B6N1C7"/>
<dbReference type="InterPro" id="IPR035979">
    <property type="entry name" value="RBD_domain_sf"/>
</dbReference>
<feature type="zinc finger region" description="C3H1-type" evidence="7">
    <location>
        <begin position="130"/>
        <end position="157"/>
    </location>
</feature>
<dbReference type="PROSITE" id="PS50103">
    <property type="entry name" value="ZF_C3H1"/>
    <property type="match status" value="2"/>
</dbReference>
<dbReference type="Gramene" id="TraesNOR5D03G03245020.1">
    <property type="protein sequence ID" value="TraesNOR5D03G03245020.1"/>
    <property type="gene ID" value="TraesNOR5D03G03245020"/>
</dbReference>
<dbReference type="Gramene" id="TraesARI5D03G03169000.1">
    <property type="protein sequence ID" value="TraesARI5D03G03169000.1"/>
    <property type="gene ID" value="TraesARI5D03G03169000"/>
</dbReference>
<evidence type="ECO:0000259" key="9">
    <source>
        <dbReference type="PROSITE" id="PS50102"/>
    </source>
</evidence>
<evidence type="ECO:0000313" key="11">
    <source>
        <dbReference type="EnsemblPlants" id="TraesCS5D02G503700.2"/>
    </source>
</evidence>
<dbReference type="GO" id="GO:0003723">
    <property type="term" value="F:RNA binding"/>
    <property type="evidence" value="ECO:0007669"/>
    <property type="project" value="UniProtKB-UniRule"/>
</dbReference>
<evidence type="ECO:0000256" key="2">
    <source>
        <dbReference type="ARBA" id="ARBA00022771"/>
    </source>
</evidence>
<dbReference type="EnsemblPlants" id="TraesCS5D02G503700.2">
    <property type="protein sequence ID" value="TraesCS5D02G503700.2"/>
    <property type="gene ID" value="TraesCS5D02G503700"/>
</dbReference>
<protein>
    <submittedName>
        <fullName evidence="11">Uncharacterized protein</fullName>
    </submittedName>
</protein>
<dbReference type="GO" id="GO:0000398">
    <property type="term" value="P:mRNA splicing, via spliceosome"/>
    <property type="evidence" value="ECO:0007669"/>
    <property type="project" value="InterPro"/>
</dbReference>
<feature type="domain" description="RRM" evidence="9">
    <location>
        <begin position="36"/>
        <end position="114"/>
    </location>
</feature>
<keyword evidence="12" id="KW-1185">Reference proteome</keyword>
<dbReference type="InterPro" id="IPR041367">
    <property type="entry name" value="Znf-CCCH_4"/>
</dbReference>
<dbReference type="Gramene" id="TraesCS5D03G1101500.1">
    <property type="protein sequence ID" value="TraesCS5D03G1101500.1.CDS"/>
    <property type="gene ID" value="TraesCS5D03G1101500"/>
</dbReference>
<dbReference type="Gramene" id="TraesCS5D02G503700.2">
    <property type="protein sequence ID" value="TraesCS5D02G503700.2"/>
    <property type="gene ID" value="TraesCS5D02G503700"/>
</dbReference>
<dbReference type="OrthoDB" id="2573941at2759"/>
<reference evidence="11" key="2">
    <citation type="submission" date="2018-10" db="UniProtKB">
        <authorList>
            <consortium name="EnsemblPlants"/>
        </authorList>
    </citation>
    <scope>IDENTIFICATION</scope>
</reference>
<dbReference type="PROSITE" id="PS50102">
    <property type="entry name" value="RRM"/>
    <property type="match status" value="1"/>
</dbReference>
<dbReference type="Pfam" id="PF00642">
    <property type="entry name" value="zf-CCCH"/>
    <property type="match status" value="1"/>
</dbReference>
<dbReference type="Pfam" id="PF18044">
    <property type="entry name" value="zf-CCCH_4"/>
    <property type="match status" value="1"/>
</dbReference>
<feature type="compositionally biased region" description="Basic and acidic residues" evidence="8">
    <location>
        <begin position="219"/>
        <end position="374"/>
    </location>
</feature>
<dbReference type="PANTHER" id="PTHR45880">
    <property type="entry name" value="RNA-BINDING MOTIF PROTEIN, X-LINKED 2"/>
    <property type="match status" value="1"/>
</dbReference>
<feature type="region of interest" description="Disordered" evidence="8">
    <location>
        <begin position="155"/>
        <end position="189"/>
    </location>
</feature>
<evidence type="ECO:0000256" key="3">
    <source>
        <dbReference type="ARBA" id="ARBA00022833"/>
    </source>
</evidence>
<organism evidence="11">
    <name type="scientific">Triticum aestivum</name>
    <name type="common">Wheat</name>
    <dbReference type="NCBI Taxonomy" id="4565"/>
    <lineage>
        <taxon>Eukaryota</taxon>
        <taxon>Viridiplantae</taxon>
        <taxon>Streptophyta</taxon>
        <taxon>Embryophyta</taxon>
        <taxon>Tracheophyta</taxon>
        <taxon>Spermatophyta</taxon>
        <taxon>Magnoliopsida</taxon>
        <taxon>Liliopsida</taxon>
        <taxon>Poales</taxon>
        <taxon>Poaceae</taxon>
        <taxon>BOP clade</taxon>
        <taxon>Pooideae</taxon>
        <taxon>Triticodae</taxon>
        <taxon>Triticeae</taxon>
        <taxon>Triticinae</taxon>
        <taxon>Triticum</taxon>
    </lineage>
</organism>
<dbReference type="SUPFAM" id="SSF54928">
    <property type="entry name" value="RNA-binding domain, RBD"/>
    <property type="match status" value="1"/>
</dbReference>
<dbReference type="SMR" id="A0A3B6N1C7"/>
<dbReference type="Pfam" id="PF00076">
    <property type="entry name" value="RRM_1"/>
    <property type="match status" value="1"/>
</dbReference>
<dbReference type="Proteomes" id="UP000019116">
    <property type="component" value="Chromosome 5D"/>
</dbReference>
<name>A0A3B6N1C7_WHEAT</name>
<dbReference type="SMART" id="SM00356">
    <property type="entry name" value="ZnF_C3H1"/>
    <property type="match status" value="2"/>
</dbReference>
<dbReference type="GO" id="GO:0008270">
    <property type="term" value="F:zinc ion binding"/>
    <property type="evidence" value="ECO:0007669"/>
    <property type="project" value="UniProtKB-KW"/>
</dbReference>
<dbReference type="Gramene" id="TraesLDM5D03G03220090.1">
    <property type="protein sequence ID" value="TraesLDM5D03G03220090.1"/>
    <property type="gene ID" value="TraesLDM5D03G03220090"/>
</dbReference>
<dbReference type="InterPro" id="IPR000571">
    <property type="entry name" value="Znf_CCCH"/>
</dbReference>
<dbReference type="Gramene" id="TraesSYM5D03G03156080.1">
    <property type="protein sequence ID" value="TraesSYM5D03G03156080.1"/>
    <property type="gene ID" value="TraesSYM5D03G03156080"/>
</dbReference>
<accession>A0A3B6N1C7</accession>
<feature type="compositionally biased region" description="Basic and acidic residues" evidence="8">
    <location>
        <begin position="202"/>
        <end position="213"/>
    </location>
</feature>
<dbReference type="Gene3D" id="3.30.70.330">
    <property type="match status" value="1"/>
</dbReference>
<dbReference type="Gene3D" id="4.10.1000.10">
    <property type="entry name" value="Zinc finger, CCCH-type"/>
    <property type="match status" value="1"/>
</dbReference>
<keyword evidence="4 6" id="KW-0694">RNA-binding</keyword>
<dbReference type="FunFam" id="3.30.70.330:FF:000829">
    <property type="entry name" value="Putative U2 auxiliary factor small subunit, Nucleotide-binding alpha-beta plait domain protein"/>
    <property type="match status" value="1"/>
</dbReference>
<keyword evidence="3 7" id="KW-0862">Zinc</keyword>
<dbReference type="InterPro" id="IPR045844">
    <property type="entry name" value="RRM_Ist3-like"/>
</dbReference>
<evidence type="ECO:0000256" key="1">
    <source>
        <dbReference type="ARBA" id="ARBA00022723"/>
    </source>
</evidence>
<feature type="zinc finger region" description="C3H1-type" evidence="7">
    <location>
        <begin position="185"/>
        <end position="212"/>
    </location>
</feature>
<dbReference type="Gramene" id="TraesLAC5D03G03170990.1">
    <property type="protein sequence ID" value="TraesLAC5D03G03170990.1"/>
    <property type="gene ID" value="TraesLAC5D03G03170990"/>
</dbReference>
<feature type="compositionally biased region" description="Basic and acidic residues" evidence="8">
    <location>
        <begin position="166"/>
        <end position="179"/>
    </location>
</feature>
<dbReference type="OMA" id="SWHDQYS"/>
<dbReference type="GO" id="GO:0003677">
    <property type="term" value="F:DNA binding"/>
    <property type="evidence" value="ECO:0007669"/>
    <property type="project" value="UniProtKB-KW"/>
</dbReference>
<evidence type="ECO:0000313" key="12">
    <source>
        <dbReference type="Proteomes" id="UP000019116"/>
    </source>
</evidence>
<feature type="domain" description="C3H1-type" evidence="10">
    <location>
        <begin position="130"/>
        <end position="157"/>
    </location>
</feature>
<sequence length="374" mass="43620">MNPLTQVKRTQVINQKEAALGLSEDASWHAKFRGSAYVFVGGVPFDLTEGDLLAVFAQYGEVVDVNLVRDKATGKSKGFAFVAYEDQRSTVLAVDNLNGAKVLGRIIRVDHVEKYKKKEEEDEEELQKKREERGVCYAFQKGECNRGDACKYSHDEQRNANTGWGSKEDDPKWEHDRHRGPQNKGESRGICYAFQKGECSRGDSCRFSHDEQRNANTDRGSREDSSARRQHDHDPPKRHKNFPDRNKEEARSGDRDGQTSRSELCRDRDSRSRHGDRDTKESDRNRHEKSPERSRGDRQRGDDRGREERSDTRDRDRDRREKSPERSRGDRQRGDDRGIEERSESKRSRHDRDSGGRYERRSDEEEERYRKSRR</sequence>
<dbReference type="CDD" id="cd12411">
    <property type="entry name" value="RRM_ist3_like"/>
    <property type="match status" value="1"/>
</dbReference>
<evidence type="ECO:0000256" key="5">
    <source>
        <dbReference type="ARBA" id="ARBA00023125"/>
    </source>
</evidence>
<keyword evidence="1 7" id="KW-0479">Metal-binding</keyword>
<dbReference type="SUPFAM" id="SSF90229">
    <property type="entry name" value="CCCH zinc finger"/>
    <property type="match status" value="2"/>
</dbReference>
<dbReference type="PANTHER" id="PTHR45880:SF1">
    <property type="entry name" value="RNA-BINDING MOTIF PROTEIN, X-LINKED 2"/>
    <property type="match status" value="1"/>
</dbReference>
<keyword evidence="2 7" id="KW-0863">Zinc-finger</keyword>
<evidence type="ECO:0000256" key="6">
    <source>
        <dbReference type="PROSITE-ProRule" id="PRU00176"/>
    </source>
</evidence>
<reference evidence="11" key="1">
    <citation type="submission" date="2018-08" db="EMBL/GenBank/DDBJ databases">
        <authorList>
            <person name="Rossello M."/>
        </authorList>
    </citation>
    <scope>NUCLEOTIDE SEQUENCE [LARGE SCALE GENOMIC DNA]</scope>
    <source>
        <strain evidence="11">cv. Chinese Spring</strain>
    </source>
</reference>
<dbReference type="Gramene" id="TraesMAC5D03G03213910.1">
    <property type="protein sequence ID" value="TraesMAC5D03G03213910.1"/>
    <property type="gene ID" value="TraesMAC5D03G03213910"/>
</dbReference>
<dbReference type="InterPro" id="IPR036855">
    <property type="entry name" value="Znf_CCCH_sf"/>
</dbReference>
<gene>
    <name evidence="11" type="primary">LOC123123569</name>
</gene>
<proteinExistence type="predicted"/>
<dbReference type="InterPro" id="IPR051847">
    <property type="entry name" value="RNA_proc/Spliceosome_comp"/>
</dbReference>
<feature type="domain" description="C3H1-type" evidence="10">
    <location>
        <begin position="185"/>
        <end position="212"/>
    </location>
</feature>
<dbReference type="Gene3D" id="3.30.1370.210">
    <property type="match status" value="1"/>
</dbReference>